<dbReference type="InterPro" id="IPR056573">
    <property type="entry name" value="Lectin_L-type_dom"/>
</dbReference>
<evidence type="ECO:0000313" key="5">
    <source>
        <dbReference type="Proteomes" id="UP000481153"/>
    </source>
</evidence>
<dbReference type="InterPro" id="IPR013783">
    <property type="entry name" value="Ig-like_fold"/>
</dbReference>
<dbReference type="InterPro" id="IPR001220">
    <property type="entry name" value="Legume_lectin_dom"/>
</dbReference>
<dbReference type="Pfam" id="PF01833">
    <property type="entry name" value="TIG"/>
    <property type="match status" value="1"/>
</dbReference>
<evidence type="ECO:0000259" key="3">
    <source>
        <dbReference type="PROSITE" id="PS50853"/>
    </source>
</evidence>
<feature type="chain" id="PRO_5026302131" description="Fibronectin type-III domain-containing protein" evidence="2">
    <location>
        <begin position="23"/>
        <end position="802"/>
    </location>
</feature>
<dbReference type="CDD" id="cd01951">
    <property type="entry name" value="lectin_L-type"/>
    <property type="match status" value="1"/>
</dbReference>
<protein>
    <recommendedName>
        <fullName evidence="3">Fibronectin type-III domain-containing protein</fullName>
    </recommendedName>
</protein>
<proteinExistence type="predicted"/>
<keyword evidence="2" id="KW-0732">Signal</keyword>
<dbReference type="InterPro" id="IPR051136">
    <property type="entry name" value="Intracellular_Lectin-GPT"/>
</dbReference>
<feature type="signal peptide" evidence="2">
    <location>
        <begin position="1"/>
        <end position="22"/>
    </location>
</feature>
<dbReference type="InterPro" id="IPR014756">
    <property type="entry name" value="Ig_E-set"/>
</dbReference>
<evidence type="ECO:0000256" key="2">
    <source>
        <dbReference type="SAM" id="SignalP"/>
    </source>
</evidence>
<evidence type="ECO:0000256" key="1">
    <source>
        <dbReference type="ARBA" id="ARBA00022734"/>
    </source>
</evidence>
<dbReference type="InterPro" id="IPR036116">
    <property type="entry name" value="FN3_sf"/>
</dbReference>
<dbReference type="InterPro" id="IPR003961">
    <property type="entry name" value="FN3_dom"/>
</dbReference>
<dbReference type="VEuPathDB" id="FungiDB:AeMF1_019308"/>
<keyword evidence="1" id="KW-0430">Lectin</keyword>
<dbReference type="CDD" id="cd00063">
    <property type="entry name" value="FN3"/>
    <property type="match status" value="1"/>
</dbReference>
<feature type="domain" description="Fibronectin type-III" evidence="3">
    <location>
        <begin position="323"/>
        <end position="442"/>
    </location>
</feature>
<dbReference type="Gene3D" id="2.60.40.10">
    <property type="entry name" value="Immunoglobulins"/>
    <property type="match status" value="2"/>
</dbReference>
<reference evidence="4 5" key="1">
    <citation type="submission" date="2019-07" db="EMBL/GenBank/DDBJ databases">
        <title>Genomics analysis of Aphanomyces spp. identifies a new class of oomycete effector associated with host adaptation.</title>
        <authorList>
            <person name="Gaulin E."/>
        </authorList>
    </citation>
    <scope>NUCLEOTIDE SEQUENCE [LARGE SCALE GENOMIC DNA]</scope>
    <source>
        <strain evidence="4 5">ATCC 201684</strain>
    </source>
</reference>
<keyword evidence="5" id="KW-1185">Reference proteome</keyword>
<sequence>MRRRRSFFKLLLSLLSASVSFSQTLEDIPFRTVEALWTFDKGLESWARSASDLMHAEINPQDGNAHGSVLDSPPFIDSPLLELNVVDRHYFVVRFAYDGSCTQAGLHLERSGKTITSSTNPKAPFVNSIVVRFSIVPDGIPHVYYAPIYEFYQGEVSRIRFFPCMSNAQWGHTFNIDWIALIKAPTITKVRGCIDQYFISQDRSNPIADIALVMNLTNDVLPVFNTNFESMDLPFASTYNCMAGDTVRIQGRNFGDTSLVRINGQPCEGQPLISQAILADDTDVEEIISCVLPPGPPGLVTVTVQNERYRGLQFDGAFLSYAVPADLSTSPTVSNVMAYAVDITWAPPPSLWTSLTVTGYEITWFVSSDLSSSKSKMVGNVTTTTLMPLLPSTVYSVTVAAVVESQNTPAWQQVDMYGQRSSLPSAIVGQPSPPLVFQTLPIDVLFSSFLAGSTLNHSAANPLTTLGPTGDVGGQGAFGLTLLGHAHIENCNATSSCCDFDATGTSCLLVCKSTTIRSPSSKAIRTAVSSASASNPLPAKACGPSLRLTGSAPFLTGAAWYPRPLNVREGFDTTFKYRISNPSFDCKNMDDVATHCRARGGDGFAFVVQNVGQEAMGEGGFHLGYGDIPNSLSVEFDTTYNPEMLDLYENHISVHTRGYDVANSGDHSYSLGATSQIPDLTDGIHSVRIRYVPYLDDDQPFHPYFQATAYVSQFLAASEEDSATHILWYTAGLGCLTIDFDDRPVLSVPIHLDATLRLTGGRAFVGFTAATGEKAWQVHDIVSWQIDSLRILPPNQADFIHA</sequence>
<comment type="caution">
    <text evidence="4">The sequence shown here is derived from an EMBL/GenBank/DDBJ whole genome shotgun (WGS) entry which is preliminary data.</text>
</comment>
<dbReference type="AlphaFoldDB" id="A0A6G0W568"/>
<organism evidence="4 5">
    <name type="scientific">Aphanomyces euteiches</name>
    <dbReference type="NCBI Taxonomy" id="100861"/>
    <lineage>
        <taxon>Eukaryota</taxon>
        <taxon>Sar</taxon>
        <taxon>Stramenopiles</taxon>
        <taxon>Oomycota</taxon>
        <taxon>Saprolegniomycetes</taxon>
        <taxon>Saprolegniales</taxon>
        <taxon>Verrucalvaceae</taxon>
        <taxon>Aphanomyces</taxon>
    </lineage>
</organism>
<dbReference type="InterPro" id="IPR013320">
    <property type="entry name" value="ConA-like_dom_sf"/>
</dbReference>
<evidence type="ECO:0000313" key="4">
    <source>
        <dbReference type="EMBL" id="KAF0721890.1"/>
    </source>
</evidence>
<dbReference type="SUPFAM" id="SSF49899">
    <property type="entry name" value="Concanavalin A-like lectins/glucanases"/>
    <property type="match status" value="1"/>
</dbReference>
<dbReference type="PANTHER" id="PTHR12223">
    <property type="entry name" value="VESICULAR MANNOSE-BINDING LECTIN"/>
    <property type="match status" value="1"/>
</dbReference>
<dbReference type="GO" id="GO:0030246">
    <property type="term" value="F:carbohydrate binding"/>
    <property type="evidence" value="ECO:0007669"/>
    <property type="project" value="UniProtKB-KW"/>
</dbReference>
<dbReference type="EMBL" id="VJMJ01000359">
    <property type="protein sequence ID" value="KAF0721890.1"/>
    <property type="molecule type" value="Genomic_DNA"/>
</dbReference>
<dbReference type="PANTHER" id="PTHR12223:SF19">
    <property type="entry name" value="LEGUME LECTIN DOMAIN-CONTAINING PROTEIN"/>
    <property type="match status" value="1"/>
</dbReference>
<dbReference type="Pfam" id="PF00041">
    <property type="entry name" value="fn3"/>
    <property type="match status" value="1"/>
</dbReference>
<dbReference type="Pfam" id="PF00139">
    <property type="entry name" value="Lectin_legB"/>
    <property type="match status" value="1"/>
</dbReference>
<name>A0A6G0W568_9STRA</name>
<dbReference type="Proteomes" id="UP000481153">
    <property type="component" value="Unassembled WGS sequence"/>
</dbReference>
<dbReference type="PROSITE" id="PS50853">
    <property type="entry name" value="FN3"/>
    <property type="match status" value="1"/>
</dbReference>
<accession>A0A6G0W568</accession>
<dbReference type="SUPFAM" id="SSF49265">
    <property type="entry name" value="Fibronectin type III"/>
    <property type="match status" value="1"/>
</dbReference>
<dbReference type="InterPro" id="IPR002909">
    <property type="entry name" value="IPT_dom"/>
</dbReference>
<dbReference type="SMART" id="SM00060">
    <property type="entry name" value="FN3"/>
    <property type="match status" value="1"/>
</dbReference>
<gene>
    <name evidence="4" type="ORF">Ae201684_018826</name>
</gene>
<dbReference type="Gene3D" id="2.60.120.200">
    <property type="match status" value="1"/>
</dbReference>
<dbReference type="SUPFAM" id="SSF81296">
    <property type="entry name" value="E set domains"/>
    <property type="match status" value="1"/>
</dbReference>